<dbReference type="RefSeq" id="WP_210156980.1">
    <property type="nucleotide sequence ID" value="NZ_JAFCNB010000009.1"/>
</dbReference>
<evidence type="ECO:0000256" key="1">
    <source>
        <dbReference type="SAM" id="SignalP"/>
    </source>
</evidence>
<dbReference type="AlphaFoldDB" id="A0A940WMF6"/>
<comment type="caution">
    <text evidence="2">The sequence shown here is derived from an EMBL/GenBank/DDBJ whole genome shotgun (WGS) entry which is preliminary data.</text>
</comment>
<accession>A0A940WMF6</accession>
<evidence type="ECO:0000313" key="2">
    <source>
        <dbReference type="EMBL" id="MBP2705693.1"/>
    </source>
</evidence>
<dbReference type="PROSITE" id="PS51257">
    <property type="entry name" value="PROKAR_LIPOPROTEIN"/>
    <property type="match status" value="1"/>
</dbReference>
<organism evidence="2 3">
    <name type="scientific">Microbispora oryzae</name>
    <dbReference type="NCBI Taxonomy" id="2806554"/>
    <lineage>
        <taxon>Bacteria</taxon>
        <taxon>Bacillati</taxon>
        <taxon>Actinomycetota</taxon>
        <taxon>Actinomycetes</taxon>
        <taxon>Streptosporangiales</taxon>
        <taxon>Streptosporangiaceae</taxon>
        <taxon>Microbispora</taxon>
    </lineage>
</organism>
<keyword evidence="1" id="KW-0732">Signal</keyword>
<proteinExistence type="predicted"/>
<keyword evidence="3" id="KW-1185">Reference proteome</keyword>
<sequence length="152" mass="16031">MPGLPKCTPVRRIVCLLILTVLLSSCTGEDRPTAPQAGQTLKNHILSLLKERGARNITVTDPGGRNVPCADGKAKQTFAATGFDVARTTSRETIRSMLLGALDRVAPYKIVNPGPMAAAIHVVNAAAHTKLVLDAPKDGFYLVSGTTDCLAP</sequence>
<feature type="signal peptide" evidence="1">
    <location>
        <begin position="1"/>
        <end position="27"/>
    </location>
</feature>
<dbReference type="EMBL" id="JAFCNB010000009">
    <property type="protein sequence ID" value="MBP2705693.1"/>
    <property type="molecule type" value="Genomic_DNA"/>
</dbReference>
<gene>
    <name evidence="2" type="ORF">JOL79_17910</name>
</gene>
<name>A0A940WMF6_9ACTN</name>
<protein>
    <submittedName>
        <fullName evidence="2">Uncharacterized protein</fullName>
    </submittedName>
</protein>
<feature type="chain" id="PRO_5038358346" evidence="1">
    <location>
        <begin position="28"/>
        <end position="152"/>
    </location>
</feature>
<dbReference type="Proteomes" id="UP000674234">
    <property type="component" value="Unassembled WGS sequence"/>
</dbReference>
<reference evidence="2" key="1">
    <citation type="submission" date="2021-02" db="EMBL/GenBank/DDBJ databases">
        <title>Draft genome sequence of Microbispora sp. RL4-1S isolated from rice leaves in Thailand.</title>
        <authorList>
            <person name="Muangham S."/>
            <person name="Duangmal K."/>
        </authorList>
    </citation>
    <scope>NUCLEOTIDE SEQUENCE</scope>
    <source>
        <strain evidence="2">RL4-1S</strain>
    </source>
</reference>
<evidence type="ECO:0000313" key="3">
    <source>
        <dbReference type="Proteomes" id="UP000674234"/>
    </source>
</evidence>